<evidence type="ECO:0000259" key="6">
    <source>
        <dbReference type="PROSITE" id="PS51829"/>
    </source>
</evidence>
<dbReference type="InterPro" id="IPR002884">
    <property type="entry name" value="P_dom"/>
</dbReference>
<organism evidence="7 8">
    <name type="scientific">Magallana gigas</name>
    <name type="common">Pacific oyster</name>
    <name type="synonym">Crassostrea gigas</name>
    <dbReference type="NCBI Taxonomy" id="29159"/>
    <lineage>
        <taxon>Eukaryota</taxon>
        <taxon>Metazoa</taxon>
        <taxon>Spiralia</taxon>
        <taxon>Lophotrochozoa</taxon>
        <taxon>Mollusca</taxon>
        <taxon>Bivalvia</taxon>
        <taxon>Autobranchia</taxon>
        <taxon>Pteriomorphia</taxon>
        <taxon>Ostreida</taxon>
        <taxon>Ostreoidea</taxon>
        <taxon>Ostreidae</taxon>
        <taxon>Magallana</taxon>
    </lineage>
</organism>
<evidence type="ECO:0000313" key="8">
    <source>
        <dbReference type="Proteomes" id="UP000005408"/>
    </source>
</evidence>
<dbReference type="Gene3D" id="2.60.120.260">
    <property type="entry name" value="Galactose-binding domain-like"/>
    <property type="match status" value="1"/>
</dbReference>
<evidence type="ECO:0000256" key="5">
    <source>
        <dbReference type="SAM" id="Phobius"/>
    </source>
</evidence>
<dbReference type="AlphaFoldDB" id="A0A8W8I3K4"/>
<dbReference type="InterPro" id="IPR008979">
    <property type="entry name" value="Galactose-bd-like_sf"/>
</dbReference>
<dbReference type="EnsemblMetazoa" id="G12376.8">
    <property type="protein sequence ID" value="G12376.8:cds"/>
    <property type="gene ID" value="G12376"/>
</dbReference>
<keyword evidence="2" id="KW-0378">Hydrolase</keyword>
<keyword evidence="5" id="KW-1133">Transmembrane helix</keyword>
<dbReference type="Proteomes" id="UP000005408">
    <property type="component" value="Unassembled WGS sequence"/>
</dbReference>
<feature type="domain" description="P/Homo B" evidence="6">
    <location>
        <begin position="1"/>
        <end position="57"/>
    </location>
</feature>
<evidence type="ECO:0000256" key="2">
    <source>
        <dbReference type="ARBA" id="ARBA00022801"/>
    </source>
</evidence>
<feature type="transmembrane region" description="Helical" evidence="5">
    <location>
        <begin position="243"/>
        <end position="265"/>
    </location>
</feature>
<dbReference type="PANTHER" id="PTHR42884:SF14">
    <property type="entry name" value="NEUROENDOCRINE CONVERTASE 1"/>
    <property type="match status" value="1"/>
</dbReference>
<reference evidence="7" key="1">
    <citation type="submission" date="2022-08" db="UniProtKB">
        <authorList>
            <consortium name="EnsemblMetazoa"/>
        </authorList>
    </citation>
    <scope>IDENTIFICATION</scope>
    <source>
        <strain evidence="7">05x7-T-G4-1.051#20</strain>
    </source>
</reference>
<keyword evidence="5" id="KW-0472">Membrane</keyword>
<dbReference type="GO" id="GO:0000139">
    <property type="term" value="C:Golgi membrane"/>
    <property type="evidence" value="ECO:0007669"/>
    <property type="project" value="TreeGrafter"/>
</dbReference>
<proteinExistence type="predicted"/>
<feature type="region of interest" description="Disordered" evidence="4">
    <location>
        <begin position="58"/>
        <end position="91"/>
    </location>
</feature>
<sequence>ERDYSREGFNNWAFMTTHNWGEEAEGRWFLQIENGASSFSNAEMRDWVLVLYGTETNPQDMPTTPTTTTTISRNNPKKRHEDGFDTNGRPAARVHQNLGRSTNSSAEIKDWRLTMYGTEKHPQSQNVSQPVYRKHVNKCPEGTCFECKVGFYKHKDECVATCPEQFYGDIETVVSRRNSSRKTKKEPIFFRQGACNPCNEACNTCKGPDLEDCFQCNKGYELRDNLCRKKLIMNFLDPDMLSFFVWVIILCTSAILLFGVIFIILQARDHRILCWKEKRHLDEGKGKYNGVKSVSEGKKERDHLNVVVRNVHYRHDDNDFMLNRPLPPLPVSHHAVSHHTRHYHPFRT</sequence>
<evidence type="ECO:0000256" key="3">
    <source>
        <dbReference type="ARBA" id="ARBA00022825"/>
    </source>
</evidence>
<evidence type="ECO:0000256" key="1">
    <source>
        <dbReference type="ARBA" id="ARBA00022670"/>
    </source>
</evidence>
<dbReference type="GO" id="GO:0016485">
    <property type="term" value="P:protein processing"/>
    <property type="evidence" value="ECO:0007669"/>
    <property type="project" value="TreeGrafter"/>
</dbReference>
<dbReference type="PROSITE" id="PS51829">
    <property type="entry name" value="P_HOMO_B"/>
    <property type="match status" value="1"/>
</dbReference>
<accession>A0A8W8I3K4</accession>
<dbReference type="InterPro" id="IPR009030">
    <property type="entry name" value="Growth_fac_rcpt_cys_sf"/>
</dbReference>
<evidence type="ECO:0000313" key="7">
    <source>
        <dbReference type="EnsemblMetazoa" id="G12376.8:cds"/>
    </source>
</evidence>
<dbReference type="SUPFAM" id="SSF49785">
    <property type="entry name" value="Galactose-binding domain-like"/>
    <property type="match status" value="1"/>
</dbReference>
<keyword evidence="5" id="KW-0812">Transmembrane</keyword>
<dbReference type="SUPFAM" id="SSF57184">
    <property type="entry name" value="Growth factor receptor domain"/>
    <property type="match status" value="1"/>
</dbReference>
<name>A0A8W8I3K4_MAGGI</name>
<dbReference type="InterPro" id="IPR006212">
    <property type="entry name" value="Furin_repeat"/>
</dbReference>
<dbReference type="PANTHER" id="PTHR42884">
    <property type="entry name" value="PROPROTEIN CONVERTASE SUBTILISIN/KEXIN-RELATED"/>
    <property type="match status" value="1"/>
</dbReference>
<dbReference type="CDD" id="cd00064">
    <property type="entry name" value="FU"/>
    <property type="match status" value="2"/>
</dbReference>
<dbReference type="SMART" id="SM00261">
    <property type="entry name" value="FU"/>
    <property type="match status" value="2"/>
</dbReference>
<dbReference type="GO" id="GO:0004252">
    <property type="term" value="F:serine-type endopeptidase activity"/>
    <property type="evidence" value="ECO:0007669"/>
    <property type="project" value="InterPro"/>
</dbReference>
<dbReference type="Pfam" id="PF01483">
    <property type="entry name" value="P_proprotein"/>
    <property type="match status" value="1"/>
</dbReference>
<protein>
    <recommendedName>
        <fullName evidence="6">P/Homo B domain-containing protein</fullName>
    </recommendedName>
</protein>
<evidence type="ECO:0000256" key="4">
    <source>
        <dbReference type="SAM" id="MobiDB-lite"/>
    </source>
</evidence>
<dbReference type="GO" id="GO:0005802">
    <property type="term" value="C:trans-Golgi network"/>
    <property type="evidence" value="ECO:0007669"/>
    <property type="project" value="TreeGrafter"/>
</dbReference>
<keyword evidence="8" id="KW-1185">Reference proteome</keyword>
<keyword evidence="1" id="KW-0645">Protease</keyword>
<dbReference type="Gene3D" id="2.10.220.10">
    <property type="entry name" value="Hormone Receptor, Insulin-like Growth Factor Receptor 1, Chain A, domain 2"/>
    <property type="match status" value="1"/>
</dbReference>
<keyword evidence="3" id="KW-0720">Serine protease</keyword>